<keyword evidence="4 6" id="KW-1133">Transmembrane helix</keyword>
<reference evidence="8 9" key="1">
    <citation type="submission" date="2018-05" db="EMBL/GenBank/DDBJ databases">
        <title>Nocardioides silvaticus genome.</title>
        <authorList>
            <person name="Li C."/>
            <person name="Wang G."/>
        </authorList>
    </citation>
    <scope>NUCLEOTIDE SEQUENCE [LARGE SCALE GENOMIC DNA]</scope>
    <source>
        <strain evidence="8 9">CCTCC AB 2018079</strain>
    </source>
</reference>
<accession>A0A316TK60</accession>
<feature type="transmembrane region" description="Helical" evidence="6">
    <location>
        <begin position="111"/>
        <end position="138"/>
    </location>
</feature>
<feature type="transmembrane region" description="Helical" evidence="6">
    <location>
        <begin position="61"/>
        <end position="90"/>
    </location>
</feature>
<feature type="transmembrane region" description="Helical" evidence="6">
    <location>
        <begin position="288"/>
        <end position="310"/>
    </location>
</feature>
<dbReference type="PANTHER" id="PTHR30287:SF2">
    <property type="entry name" value="BLL1001 PROTEIN"/>
    <property type="match status" value="1"/>
</dbReference>
<dbReference type="Proteomes" id="UP000245507">
    <property type="component" value="Unassembled WGS sequence"/>
</dbReference>
<evidence type="ECO:0000256" key="6">
    <source>
        <dbReference type="SAM" id="Phobius"/>
    </source>
</evidence>
<dbReference type="Pfam" id="PF02687">
    <property type="entry name" value="FtsX"/>
    <property type="match status" value="2"/>
</dbReference>
<comment type="subcellular location">
    <subcellularLocation>
        <location evidence="1">Cell membrane</location>
        <topology evidence="1">Multi-pass membrane protein</topology>
    </subcellularLocation>
</comment>
<evidence type="ECO:0000256" key="2">
    <source>
        <dbReference type="ARBA" id="ARBA00022475"/>
    </source>
</evidence>
<feature type="transmembrane region" description="Helical" evidence="6">
    <location>
        <begin position="555"/>
        <end position="577"/>
    </location>
</feature>
<evidence type="ECO:0000259" key="7">
    <source>
        <dbReference type="Pfam" id="PF02687"/>
    </source>
</evidence>
<feature type="domain" description="ABC3 transporter permease C-terminal" evidence="7">
    <location>
        <begin position="511"/>
        <end position="612"/>
    </location>
</feature>
<keyword evidence="9" id="KW-1185">Reference proteome</keyword>
<evidence type="ECO:0000256" key="4">
    <source>
        <dbReference type="ARBA" id="ARBA00022989"/>
    </source>
</evidence>
<feature type="transmembrane region" description="Helical" evidence="6">
    <location>
        <begin position="202"/>
        <end position="224"/>
    </location>
</feature>
<evidence type="ECO:0000313" key="8">
    <source>
        <dbReference type="EMBL" id="PWN02604.1"/>
    </source>
</evidence>
<comment type="caution">
    <text evidence="8">The sequence shown here is derived from an EMBL/GenBank/DDBJ whole genome shotgun (WGS) entry which is preliminary data.</text>
</comment>
<evidence type="ECO:0000256" key="5">
    <source>
        <dbReference type="ARBA" id="ARBA00023136"/>
    </source>
</evidence>
<dbReference type="RefSeq" id="WP_109694305.1">
    <property type="nucleotide sequence ID" value="NZ_QGDD01000005.1"/>
</dbReference>
<dbReference type="InterPro" id="IPR003838">
    <property type="entry name" value="ABC3_permease_C"/>
</dbReference>
<dbReference type="PANTHER" id="PTHR30287">
    <property type="entry name" value="MEMBRANE COMPONENT OF PREDICTED ABC SUPERFAMILY METABOLITE UPTAKE TRANSPORTER"/>
    <property type="match status" value="1"/>
</dbReference>
<keyword evidence="5 6" id="KW-0472">Membrane</keyword>
<evidence type="ECO:0000256" key="1">
    <source>
        <dbReference type="ARBA" id="ARBA00004651"/>
    </source>
</evidence>
<evidence type="ECO:0000313" key="9">
    <source>
        <dbReference type="Proteomes" id="UP000245507"/>
    </source>
</evidence>
<organism evidence="8 9">
    <name type="scientific">Nocardioides silvaticus</name>
    <dbReference type="NCBI Taxonomy" id="2201891"/>
    <lineage>
        <taxon>Bacteria</taxon>
        <taxon>Bacillati</taxon>
        <taxon>Actinomycetota</taxon>
        <taxon>Actinomycetes</taxon>
        <taxon>Propionibacteriales</taxon>
        <taxon>Nocardioidaceae</taxon>
        <taxon>Nocardioides</taxon>
    </lineage>
</organism>
<dbReference type="OrthoDB" id="3223244at2"/>
<feature type="transmembrane region" description="Helical" evidence="6">
    <location>
        <begin position="597"/>
        <end position="614"/>
    </location>
</feature>
<evidence type="ECO:0000256" key="3">
    <source>
        <dbReference type="ARBA" id="ARBA00022692"/>
    </source>
</evidence>
<name>A0A316TK60_9ACTN</name>
<dbReference type="EMBL" id="QGDD01000005">
    <property type="protein sequence ID" value="PWN02604.1"/>
    <property type="molecule type" value="Genomic_DNA"/>
</dbReference>
<sequence>MMLRISRQTVRQSWRPYAGAFVALAVGIVLMTTTVLLIGAVEAEASRPGVTPAEKLELEDLSALFGIMAGVSMFMALFVVASTFGFVVATRRRELGLLRLVGATPRQVRRMVLGEAVVVALLATVAGCLAGTMLSPAATAFLRVRGVTSLDLDPPAPYTAWAVAAGCGVTVALLGAWRASRRAARVAPVAALQEAGFERRRVTVGQGVVGTLCLGGVVATFAAVPEITPLFALVSAVLMPEVVVVGLMCFGGLLFPALAALLATPAARRDVAARLARDHLRTAVRTPASLAAPVLAISAIAGSLVLALSFTADWNTALDREQLQASLVVEVDGGDGGDAVDRLRAVPEIDVVDARLVVGDTEVVDPATAVAARSFAPVRGDLSALDRREVVVTETYALDTGKDVGDRIRLRVGGDGVRARIGAVVHDAPDLYGEVVAPAELFGPGLRDAVPEQVFLVPDPDVPPVDARAAVEEALSGTSARVLGADAWVGEVERDTRAANDAALWVLLGPSALYAGIAIVNTVLIGSSQRRRERRTLALLGATGRQGRRAALWEAGSVGAAAVLVGGAVVGVVGWMVQHAVTRDVPGVDLTVPWLPLGAIAATCVGLTLVAASVSRRGS</sequence>
<protein>
    <recommendedName>
        <fullName evidence="7">ABC3 transporter permease C-terminal domain-containing protein</fullName>
    </recommendedName>
</protein>
<keyword evidence="2" id="KW-1003">Cell membrane</keyword>
<dbReference type="InterPro" id="IPR038766">
    <property type="entry name" value="Membrane_comp_ABC_pdt"/>
</dbReference>
<dbReference type="GO" id="GO:0005886">
    <property type="term" value="C:plasma membrane"/>
    <property type="evidence" value="ECO:0007669"/>
    <property type="project" value="UniProtKB-SubCell"/>
</dbReference>
<gene>
    <name evidence="8" type="ORF">DJ010_12925</name>
</gene>
<feature type="transmembrane region" description="Helical" evidence="6">
    <location>
        <begin position="158"/>
        <end position="177"/>
    </location>
</feature>
<dbReference type="AlphaFoldDB" id="A0A316TK60"/>
<feature type="transmembrane region" description="Helical" evidence="6">
    <location>
        <begin position="502"/>
        <end position="525"/>
    </location>
</feature>
<keyword evidence="3 6" id="KW-0812">Transmembrane</keyword>
<proteinExistence type="predicted"/>
<feature type="transmembrane region" description="Helical" evidence="6">
    <location>
        <begin position="244"/>
        <end position="267"/>
    </location>
</feature>
<feature type="domain" description="ABC3 transporter permease C-terminal" evidence="7">
    <location>
        <begin position="67"/>
        <end position="186"/>
    </location>
</feature>
<feature type="transmembrane region" description="Helical" evidence="6">
    <location>
        <begin position="21"/>
        <end position="41"/>
    </location>
</feature>